<dbReference type="InterPro" id="IPR027417">
    <property type="entry name" value="P-loop_NTPase"/>
</dbReference>
<name>A0A3A9JWT7_9BACI</name>
<dbReference type="SMART" id="SM00382">
    <property type="entry name" value="AAA"/>
    <property type="match status" value="1"/>
</dbReference>
<sequence length="258" mass="30069">MEKVIQRMKEKVPSSAIEQGGSEEIECEECNDFMGFIIKNAEGYEFWHDCECVERKRTERIMKNSAITKEFAKLGFQNFDTTDKDSQIKDMYQCAMSYLKEFKDIREDRGNSIALLGQSGAGKTHILMAVSNNLMRKNVSVLYFPYVEGFSDLKDDFQKLEAKIHRMKKVDVLFVDDLFKPVKGTPRATEWQLEQMYSVINHRYLNHMPVLISSELIIDDMFELDEALASRIYEMCKKFIVVVKGDRKKLNHRLRGLS</sequence>
<dbReference type="PANTHER" id="PTHR30050">
    <property type="entry name" value="CHROMOSOMAL REPLICATION INITIATOR PROTEIN DNAA"/>
    <property type="match status" value="1"/>
</dbReference>
<accession>A0A3A9JWT7</accession>
<dbReference type="InterPro" id="IPR003593">
    <property type="entry name" value="AAA+_ATPase"/>
</dbReference>
<evidence type="ECO:0000259" key="1">
    <source>
        <dbReference type="SMART" id="SM00382"/>
    </source>
</evidence>
<dbReference type="GO" id="GO:0006260">
    <property type="term" value="P:DNA replication"/>
    <property type="evidence" value="ECO:0007669"/>
    <property type="project" value="TreeGrafter"/>
</dbReference>
<feature type="domain" description="AAA+ ATPase" evidence="1">
    <location>
        <begin position="109"/>
        <end position="228"/>
    </location>
</feature>
<organism evidence="2 3">
    <name type="scientific">Salipaludibacillus neizhouensis</name>
    <dbReference type="NCBI Taxonomy" id="885475"/>
    <lineage>
        <taxon>Bacteria</taxon>
        <taxon>Bacillati</taxon>
        <taxon>Bacillota</taxon>
        <taxon>Bacilli</taxon>
        <taxon>Bacillales</taxon>
        <taxon>Bacillaceae</taxon>
    </lineage>
</organism>
<dbReference type="Pfam" id="PF01695">
    <property type="entry name" value="IstB_IS21"/>
    <property type="match status" value="1"/>
</dbReference>
<dbReference type="Proteomes" id="UP000281498">
    <property type="component" value="Unassembled WGS sequence"/>
</dbReference>
<dbReference type="Gene3D" id="3.40.50.300">
    <property type="entry name" value="P-loop containing nucleotide triphosphate hydrolases"/>
    <property type="match status" value="1"/>
</dbReference>
<dbReference type="CDD" id="cd00009">
    <property type="entry name" value="AAA"/>
    <property type="match status" value="1"/>
</dbReference>
<dbReference type="InterPro" id="IPR002611">
    <property type="entry name" value="IstB_ATP-bd"/>
</dbReference>
<dbReference type="NCBIfam" id="NF005378">
    <property type="entry name" value="PRK06921.1"/>
    <property type="match status" value="1"/>
</dbReference>
<dbReference type="SUPFAM" id="SSF52540">
    <property type="entry name" value="P-loop containing nucleoside triphosphate hydrolases"/>
    <property type="match status" value="1"/>
</dbReference>
<evidence type="ECO:0000313" key="3">
    <source>
        <dbReference type="Proteomes" id="UP000281498"/>
    </source>
</evidence>
<dbReference type="GO" id="GO:0005524">
    <property type="term" value="F:ATP binding"/>
    <property type="evidence" value="ECO:0007669"/>
    <property type="project" value="InterPro"/>
</dbReference>
<keyword evidence="3" id="KW-1185">Reference proteome</keyword>
<dbReference type="OrthoDB" id="1655960at2"/>
<gene>
    <name evidence="2" type="ORF">CR203_21420</name>
</gene>
<proteinExistence type="predicted"/>
<dbReference type="EMBL" id="PDOE01000018">
    <property type="protein sequence ID" value="RKL65364.1"/>
    <property type="molecule type" value="Genomic_DNA"/>
</dbReference>
<protein>
    <recommendedName>
        <fullName evidence="1">AAA+ ATPase domain-containing protein</fullName>
    </recommendedName>
</protein>
<dbReference type="AlphaFoldDB" id="A0A3A9JWT7"/>
<reference evidence="2 3" key="1">
    <citation type="submission" date="2017-10" db="EMBL/GenBank/DDBJ databases">
        <title>Bacillus sp. nov., a halophilic bacterium isolated from a Keqin Lake.</title>
        <authorList>
            <person name="Wang H."/>
        </authorList>
    </citation>
    <scope>NUCLEOTIDE SEQUENCE [LARGE SCALE GENOMIC DNA]</scope>
    <source>
        <strain evidence="2 3">KCTC 13187</strain>
    </source>
</reference>
<comment type="caution">
    <text evidence="2">The sequence shown here is derived from an EMBL/GenBank/DDBJ whole genome shotgun (WGS) entry which is preliminary data.</text>
</comment>
<dbReference type="PANTHER" id="PTHR30050:SF10">
    <property type="entry name" value="PHAGE-LIKE ELEMENT PBSX PROTEIN XKDC"/>
    <property type="match status" value="1"/>
</dbReference>
<dbReference type="FunFam" id="3.40.50.300:FF:002497">
    <property type="entry name" value="DNA replication protein"/>
    <property type="match status" value="1"/>
</dbReference>
<evidence type="ECO:0000313" key="2">
    <source>
        <dbReference type="EMBL" id="RKL65364.1"/>
    </source>
</evidence>